<gene>
    <name evidence="1" type="ORF">H6B30_14905</name>
</gene>
<name>A0A938WPE0_9BACT</name>
<comment type="caution">
    <text evidence="1">The sequence shown here is derived from an EMBL/GenBank/DDBJ whole genome shotgun (WGS) entry which is preliminary data.</text>
</comment>
<protein>
    <submittedName>
        <fullName evidence="1">Uncharacterized protein</fullName>
    </submittedName>
</protein>
<dbReference type="RefSeq" id="WP_205111985.1">
    <property type="nucleotide sequence ID" value="NZ_JACJJL010000039.1"/>
</dbReference>
<proteinExistence type="predicted"/>
<dbReference type="EMBL" id="JACJJL010000039">
    <property type="protein sequence ID" value="MBM6663015.1"/>
    <property type="molecule type" value="Genomic_DNA"/>
</dbReference>
<evidence type="ECO:0000313" key="1">
    <source>
        <dbReference type="EMBL" id="MBM6663015.1"/>
    </source>
</evidence>
<accession>A0A938WPE0</accession>
<reference evidence="1 2" key="1">
    <citation type="journal article" date="2021" name="Sci. Rep.">
        <title>The distribution of antibiotic resistance genes in chicken gut microbiota commensals.</title>
        <authorList>
            <person name="Juricova H."/>
            <person name="Matiasovicova J."/>
            <person name="Kubasova T."/>
            <person name="Cejkova D."/>
            <person name="Rychlik I."/>
        </authorList>
    </citation>
    <scope>NUCLEOTIDE SEQUENCE [LARGE SCALE GENOMIC DNA]</scope>
    <source>
        <strain evidence="1 2">An819</strain>
    </source>
</reference>
<keyword evidence="2" id="KW-1185">Reference proteome</keyword>
<organism evidence="1 2">
    <name type="scientific">Marseilla massiliensis</name>
    <dbReference type="NCBI Taxonomy" id="1841864"/>
    <lineage>
        <taxon>Bacteria</taxon>
        <taxon>Pseudomonadati</taxon>
        <taxon>Bacteroidota</taxon>
        <taxon>Bacteroidia</taxon>
        <taxon>Bacteroidales</taxon>
        <taxon>Prevotellaceae</taxon>
        <taxon>Marseilla</taxon>
    </lineage>
</organism>
<evidence type="ECO:0000313" key="2">
    <source>
        <dbReference type="Proteomes" id="UP000764045"/>
    </source>
</evidence>
<dbReference type="Proteomes" id="UP000764045">
    <property type="component" value="Unassembled WGS sequence"/>
</dbReference>
<dbReference type="AlphaFoldDB" id="A0A938WPE0"/>
<sequence>MQKEQIDRFITLASLQMPALVSQSLFQGAEVYEDYALLTFRLPKVYPIEELIDELEDQMELELLYHHVPSKDTPFGQRCCAYSNPRFGHMHKLNAQADDRIECDTLYVTLYDSLEVMGSELREELARVANGGKLLYAVKEEELLKDFICL</sequence>